<dbReference type="GO" id="GO:0005730">
    <property type="term" value="C:nucleolus"/>
    <property type="evidence" value="ECO:0007669"/>
    <property type="project" value="UniProtKB-SubCell"/>
</dbReference>
<keyword evidence="4" id="KW-0963">Cytoplasm</keyword>
<dbReference type="RefSeq" id="XP_019022455.1">
    <property type="nucleotide sequence ID" value="XM_019168496.1"/>
</dbReference>
<dbReference type="InterPro" id="IPR037319">
    <property type="entry name" value="Rrp40_S1"/>
</dbReference>
<evidence type="ECO:0000256" key="8">
    <source>
        <dbReference type="ARBA" id="ARBA00023242"/>
    </source>
</evidence>
<dbReference type="SUPFAM" id="SSF54791">
    <property type="entry name" value="Eukaryotic type KH-domain (KH-domain type I)"/>
    <property type="match status" value="1"/>
</dbReference>
<dbReference type="Proteomes" id="UP000033140">
    <property type="component" value="Unassembled WGS sequence"/>
</dbReference>
<dbReference type="GO" id="GO:0003723">
    <property type="term" value="F:RNA binding"/>
    <property type="evidence" value="ECO:0007669"/>
    <property type="project" value="UniProtKB-KW"/>
</dbReference>
<dbReference type="AlphaFoldDB" id="A0A0E9N9Z2"/>
<dbReference type="GO" id="GO:0071051">
    <property type="term" value="P:poly(A)-dependent snoRNA 3'-end processing"/>
    <property type="evidence" value="ECO:0007669"/>
    <property type="project" value="TreeGrafter"/>
</dbReference>
<dbReference type="GO" id="GO:0034475">
    <property type="term" value="P:U4 snRNA 3'-end processing"/>
    <property type="evidence" value="ECO:0007669"/>
    <property type="project" value="TreeGrafter"/>
</dbReference>
<dbReference type="SUPFAM" id="SSF50249">
    <property type="entry name" value="Nucleic acid-binding proteins"/>
    <property type="match status" value="1"/>
</dbReference>
<evidence type="ECO:0000256" key="5">
    <source>
        <dbReference type="ARBA" id="ARBA00022552"/>
    </source>
</evidence>
<sequence>MVLNTTQPYASLLLPGESLPEDLTTAASTPLRLGPGLFLSHDPSNPAILPQKAGRLQNLAPNSYYINSSQKRYVPAVGESVIAQVTGKHVEGYKLDVGSAHPAQLDALAFEGATKKNRPMLNIGSLVYARVTLANKDMEPELECIDPTTGKSGGFGELVSGYIFSVSLPLCRRLLLPNPPVLLALAGQVAFEIAVGVNGRIWVKSGDAGTTIAVVEAVRRSEFLRESEVGRMVKEVLAGRASTRIGEAVS</sequence>
<dbReference type="PANTHER" id="PTHR21321:SF1">
    <property type="entry name" value="EXOSOME COMPLEX COMPONENT RRP40"/>
    <property type="match status" value="1"/>
</dbReference>
<dbReference type="OrthoDB" id="340500at2759"/>
<dbReference type="Gene3D" id="2.40.50.100">
    <property type="match status" value="1"/>
</dbReference>
<keyword evidence="8" id="KW-0539">Nucleus</keyword>
<dbReference type="Gene3D" id="3.30.1370.10">
    <property type="entry name" value="K Homology domain, type 1"/>
    <property type="match status" value="1"/>
</dbReference>
<keyword evidence="5" id="KW-0698">rRNA processing</keyword>
<dbReference type="Pfam" id="PF18311">
    <property type="entry name" value="Rrp40_N"/>
    <property type="match status" value="1"/>
</dbReference>
<dbReference type="CDD" id="cd05790">
    <property type="entry name" value="S1_Rrp40"/>
    <property type="match status" value="1"/>
</dbReference>
<dbReference type="InterPro" id="IPR012340">
    <property type="entry name" value="NA-bd_OB-fold"/>
</dbReference>
<evidence type="ECO:0000313" key="12">
    <source>
        <dbReference type="EMBL" id="GAO46613.1"/>
    </source>
</evidence>
<protein>
    <recommendedName>
        <fullName evidence="9">Ribosomal RNA-processing protein 40</fullName>
    </recommendedName>
</protein>
<dbReference type="GO" id="GO:0000177">
    <property type="term" value="C:cytoplasmic exosome (RNase complex)"/>
    <property type="evidence" value="ECO:0007669"/>
    <property type="project" value="TreeGrafter"/>
</dbReference>
<dbReference type="EMBL" id="BACD03000004">
    <property type="protein sequence ID" value="GAO46613.1"/>
    <property type="molecule type" value="Genomic_DNA"/>
</dbReference>
<evidence type="ECO:0000256" key="2">
    <source>
        <dbReference type="ARBA" id="ARBA00004604"/>
    </source>
</evidence>
<dbReference type="Pfam" id="PF15985">
    <property type="entry name" value="KH_6"/>
    <property type="match status" value="1"/>
</dbReference>
<feature type="domain" description="Exosome complex exonuclease Rrp40 N-terminal" evidence="11">
    <location>
        <begin position="31"/>
        <end position="72"/>
    </location>
</feature>
<dbReference type="InterPro" id="IPR036612">
    <property type="entry name" value="KH_dom_type_1_sf"/>
</dbReference>
<comment type="subcellular location">
    <subcellularLocation>
        <location evidence="1">Cytoplasm</location>
    </subcellularLocation>
    <subcellularLocation>
        <location evidence="2">Nucleus</location>
        <location evidence="2">Nucleolus</location>
    </subcellularLocation>
</comment>
<dbReference type="OMA" id="SYMAFPN"/>
<dbReference type="GO" id="GO:0071034">
    <property type="term" value="P:CUT catabolic process"/>
    <property type="evidence" value="ECO:0007669"/>
    <property type="project" value="TreeGrafter"/>
</dbReference>
<dbReference type="InterPro" id="IPR004088">
    <property type="entry name" value="KH_dom_type_1"/>
</dbReference>
<evidence type="ECO:0000256" key="3">
    <source>
        <dbReference type="ARBA" id="ARBA00007841"/>
    </source>
</evidence>
<dbReference type="GO" id="GO:0071038">
    <property type="term" value="P:TRAMP-dependent tRNA surveillance pathway"/>
    <property type="evidence" value="ECO:0007669"/>
    <property type="project" value="TreeGrafter"/>
</dbReference>
<name>A0A0E9N9Z2_SAICN</name>
<reference evidence="12 13" key="1">
    <citation type="journal article" date="2011" name="J. Gen. Appl. Microbiol.">
        <title>Draft genome sequencing of the enigmatic yeast Saitoella complicata.</title>
        <authorList>
            <person name="Nishida H."/>
            <person name="Hamamoto M."/>
            <person name="Sugiyama J."/>
        </authorList>
    </citation>
    <scope>NUCLEOTIDE SEQUENCE [LARGE SCALE GENOMIC DNA]</scope>
    <source>
        <strain evidence="12 13">NRRL Y-17804</strain>
    </source>
</reference>
<organism evidence="12 13">
    <name type="scientific">Saitoella complicata (strain BCRC 22490 / CBS 7301 / JCM 7358 / NBRC 10748 / NRRL Y-17804)</name>
    <dbReference type="NCBI Taxonomy" id="698492"/>
    <lineage>
        <taxon>Eukaryota</taxon>
        <taxon>Fungi</taxon>
        <taxon>Dikarya</taxon>
        <taxon>Ascomycota</taxon>
        <taxon>Taphrinomycotina</taxon>
        <taxon>Taphrinomycotina incertae sedis</taxon>
        <taxon>Saitoella</taxon>
    </lineage>
</organism>
<dbReference type="Pfam" id="PF21262">
    <property type="entry name" value="RRP40_S1"/>
    <property type="match status" value="1"/>
</dbReference>
<dbReference type="STRING" id="698492.A0A0E9N9Z2"/>
<evidence type="ECO:0000256" key="1">
    <source>
        <dbReference type="ARBA" id="ARBA00004496"/>
    </source>
</evidence>
<gene>
    <name evidence="12" type="ORF">G7K_0840-t1</name>
</gene>
<evidence type="ECO:0000256" key="6">
    <source>
        <dbReference type="ARBA" id="ARBA00022835"/>
    </source>
</evidence>
<comment type="similarity">
    <text evidence="3">Belongs to the RRP40 family.</text>
</comment>
<dbReference type="GO" id="GO:0071035">
    <property type="term" value="P:nuclear polyadenylation-dependent rRNA catabolic process"/>
    <property type="evidence" value="ECO:0007669"/>
    <property type="project" value="TreeGrafter"/>
</dbReference>
<keyword evidence="6" id="KW-0271">Exosome</keyword>
<comment type="caution">
    <text evidence="12">The sequence shown here is derived from an EMBL/GenBank/DDBJ whole genome shotgun (WGS) entry which is preliminary data.</text>
</comment>
<evidence type="ECO:0000256" key="4">
    <source>
        <dbReference type="ARBA" id="ARBA00022490"/>
    </source>
</evidence>
<evidence type="ECO:0000259" key="10">
    <source>
        <dbReference type="Pfam" id="PF15985"/>
    </source>
</evidence>
<evidence type="ECO:0000256" key="9">
    <source>
        <dbReference type="ARBA" id="ARBA00030615"/>
    </source>
</evidence>
<evidence type="ECO:0000256" key="7">
    <source>
        <dbReference type="ARBA" id="ARBA00022884"/>
    </source>
</evidence>
<dbReference type="InterPro" id="IPR041054">
    <property type="entry name" value="Rrp40_N_euk"/>
</dbReference>
<reference evidence="12 13" key="3">
    <citation type="journal article" date="2015" name="Genome Announc.">
        <title>Draft Genome Sequence of the Archiascomycetous Yeast Saitoella complicata.</title>
        <authorList>
            <person name="Yamauchi K."/>
            <person name="Kondo S."/>
            <person name="Hamamoto M."/>
            <person name="Takahashi Y."/>
            <person name="Ogura Y."/>
            <person name="Hayashi T."/>
            <person name="Nishida H."/>
        </authorList>
    </citation>
    <scope>NUCLEOTIDE SEQUENCE [LARGE SCALE GENOMIC DNA]</scope>
    <source>
        <strain evidence="12 13">NRRL Y-17804</strain>
    </source>
</reference>
<dbReference type="FunFam" id="3.30.1370.10:FF:000038">
    <property type="entry name" value="exosome complex component RRP40"/>
    <property type="match status" value="1"/>
</dbReference>
<dbReference type="InterPro" id="IPR026699">
    <property type="entry name" value="Exosome_RNA_bind1/RRP40/RRP4"/>
</dbReference>
<dbReference type="FunFam" id="2.40.50.140:FF:000112">
    <property type="entry name" value="Exosome complex component RRP40"/>
    <property type="match status" value="1"/>
</dbReference>
<keyword evidence="13" id="KW-1185">Reference proteome</keyword>
<reference evidence="12 13" key="2">
    <citation type="journal article" date="2014" name="J. Gen. Appl. Microbiol.">
        <title>The early diverging ascomycetous budding yeast Saitoella complicata has three histone deacetylases belonging to the Clr6, Hos2, and Rpd3 lineages.</title>
        <authorList>
            <person name="Nishida H."/>
            <person name="Matsumoto T."/>
            <person name="Kondo S."/>
            <person name="Hamamoto M."/>
            <person name="Yoshikawa H."/>
        </authorList>
    </citation>
    <scope>NUCLEOTIDE SEQUENCE [LARGE SCALE GENOMIC DNA]</scope>
    <source>
        <strain evidence="12 13">NRRL Y-17804</strain>
    </source>
</reference>
<proteinExistence type="inferred from homology"/>
<dbReference type="PANTHER" id="PTHR21321">
    <property type="entry name" value="PNAS-3 RELATED"/>
    <property type="match status" value="1"/>
</dbReference>
<feature type="domain" description="K Homology" evidence="10">
    <location>
        <begin position="161"/>
        <end position="208"/>
    </location>
</feature>
<dbReference type="GO" id="GO:0000176">
    <property type="term" value="C:nuclear exosome (RNase complex)"/>
    <property type="evidence" value="ECO:0007669"/>
    <property type="project" value="TreeGrafter"/>
</dbReference>
<dbReference type="GO" id="GO:0010468">
    <property type="term" value="P:regulation of gene expression"/>
    <property type="evidence" value="ECO:0007669"/>
    <property type="project" value="UniProtKB-ARBA"/>
</dbReference>
<dbReference type="GO" id="GO:0000467">
    <property type="term" value="P:exonucleolytic trimming to generate mature 3'-end of 5.8S rRNA from tricistronic rRNA transcript (SSU-rRNA, 5.8S rRNA, LSU-rRNA)"/>
    <property type="evidence" value="ECO:0007669"/>
    <property type="project" value="TreeGrafter"/>
</dbReference>
<dbReference type="Gene3D" id="2.40.50.140">
    <property type="entry name" value="Nucleic acid-binding proteins"/>
    <property type="match status" value="1"/>
</dbReference>
<keyword evidence="7" id="KW-0694">RNA-binding</keyword>
<evidence type="ECO:0000313" key="13">
    <source>
        <dbReference type="Proteomes" id="UP000033140"/>
    </source>
</evidence>
<evidence type="ECO:0000259" key="11">
    <source>
        <dbReference type="Pfam" id="PF18311"/>
    </source>
</evidence>
<accession>A0A0E9N9Z2</accession>